<dbReference type="RefSeq" id="XP_005839724.1">
    <property type="nucleotide sequence ID" value="XM_005839667.1"/>
</dbReference>
<name>L1JWN6_GUITC</name>
<reference evidence="3" key="2">
    <citation type="submission" date="2012-11" db="EMBL/GenBank/DDBJ databases">
        <authorList>
            <person name="Kuo A."/>
            <person name="Curtis B.A."/>
            <person name="Tanifuji G."/>
            <person name="Burki F."/>
            <person name="Gruber A."/>
            <person name="Irimia M."/>
            <person name="Maruyama S."/>
            <person name="Arias M.C."/>
            <person name="Ball S.G."/>
            <person name="Gile G.H."/>
            <person name="Hirakawa Y."/>
            <person name="Hopkins J.F."/>
            <person name="Rensing S.A."/>
            <person name="Schmutz J."/>
            <person name="Symeonidi A."/>
            <person name="Elias M."/>
            <person name="Eveleigh R.J."/>
            <person name="Herman E.K."/>
            <person name="Klute M.J."/>
            <person name="Nakayama T."/>
            <person name="Obornik M."/>
            <person name="Reyes-Prieto A."/>
            <person name="Armbrust E.V."/>
            <person name="Aves S.J."/>
            <person name="Beiko R.G."/>
            <person name="Coutinho P."/>
            <person name="Dacks J.B."/>
            <person name="Durnford D.G."/>
            <person name="Fast N.M."/>
            <person name="Green B.R."/>
            <person name="Grisdale C."/>
            <person name="Hempe F."/>
            <person name="Henrissat B."/>
            <person name="Hoppner M.P."/>
            <person name="Ishida K.-I."/>
            <person name="Kim E."/>
            <person name="Koreny L."/>
            <person name="Kroth P.G."/>
            <person name="Liu Y."/>
            <person name="Malik S.-B."/>
            <person name="Maier U.G."/>
            <person name="McRose D."/>
            <person name="Mock T."/>
            <person name="Neilson J.A."/>
            <person name="Onodera N.T."/>
            <person name="Poole A.M."/>
            <person name="Pritham E.J."/>
            <person name="Richards T.A."/>
            <person name="Rocap G."/>
            <person name="Roy S.W."/>
            <person name="Sarai C."/>
            <person name="Schaack S."/>
            <person name="Shirato S."/>
            <person name="Slamovits C.H."/>
            <person name="Spencer D.F."/>
            <person name="Suzuki S."/>
            <person name="Worden A.Z."/>
            <person name="Zauner S."/>
            <person name="Barry K."/>
            <person name="Bell C."/>
            <person name="Bharti A.K."/>
            <person name="Crow J.A."/>
            <person name="Grimwood J."/>
            <person name="Kramer R."/>
            <person name="Lindquist E."/>
            <person name="Lucas S."/>
            <person name="Salamov A."/>
            <person name="McFadden G.I."/>
            <person name="Lane C.E."/>
            <person name="Keeling P.J."/>
            <person name="Gray M.W."/>
            <person name="Grigoriev I.V."/>
            <person name="Archibald J.M."/>
        </authorList>
    </citation>
    <scope>NUCLEOTIDE SEQUENCE</scope>
    <source>
        <strain evidence="3">CCMP2712</strain>
    </source>
</reference>
<accession>L1JWN6</accession>
<dbReference type="PaxDb" id="55529-EKX52744"/>
<reference evidence="2" key="3">
    <citation type="submission" date="2015-06" db="UniProtKB">
        <authorList>
            <consortium name="EnsemblProtists"/>
        </authorList>
    </citation>
    <scope>IDENTIFICATION</scope>
</reference>
<dbReference type="Proteomes" id="UP000011087">
    <property type="component" value="Unassembled WGS sequence"/>
</dbReference>
<dbReference type="AlphaFoldDB" id="L1JWN6"/>
<dbReference type="EMBL" id="JH992972">
    <property type="protein sequence ID" value="EKX52744.1"/>
    <property type="molecule type" value="Genomic_DNA"/>
</dbReference>
<dbReference type="GeneID" id="17309127"/>
<evidence type="ECO:0000313" key="3">
    <source>
        <dbReference type="Proteomes" id="UP000011087"/>
    </source>
</evidence>
<protein>
    <submittedName>
        <fullName evidence="1 2">Uncharacterized protein</fullName>
    </submittedName>
</protein>
<dbReference type="EnsemblProtists" id="EKX52744">
    <property type="protein sequence ID" value="EKX52744"/>
    <property type="gene ID" value="GUITHDRAFT_150644"/>
</dbReference>
<gene>
    <name evidence="1" type="ORF">GUITHDRAFT_150644</name>
</gene>
<dbReference type="HOGENOM" id="CLU_2547391_0_0_1"/>
<sequence length="83" mass="9855">MFHNCIIFQHSQFLRAYLLNPFLKIQSEGPIRGFSNQLGNLGWCVVGKDFQRLFFFIIVDVLNYLINEIARWGLLRCIRHLIQ</sequence>
<keyword evidence="3" id="KW-1185">Reference proteome</keyword>
<evidence type="ECO:0000313" key="1">
    <source>
        <dbReference type="EMBL" id="EKX52744.1"/>
    </source>
</evidence>
<reference evidence="1 3" key="1">
    <citation type="journal article" date="2012" name="Nature">
        <title>Algal genomes reveal evolutionary mosaicism and the fate of nucleomorphs.</title>
        <authorList>
            <consortium name="DOE Joint Genome Institute"/>
            <person name="Curtis B.A."/>
            <person name="Tanifuji G."/>
            <person name="Burki F."/>
            <person name="Gruber A."/>
            <person name="Irimia M."/>
            <person name="Maruyama S."/>
            <person name="Arias M.C."/>
            <person name="Ball S.G."/>
            <person name="Gile G.H."/>
            <person name="Hirakawa Y."/>
            <person name="Hopkins J.F."/>
            <person name="Kuo A."/>
            <person name="Rensing S.A."/>
            <person name="Schmutz J."/>
            <person name="Symeonidi A."/>
            <person name="Elias M."/>
            <person name="Eveleigh R.J."/>
            <person name="Herman E.K."/>
            <person name="Klute M.J."/>
            <person name="Nakayama T."/>
            <person name="Obornik M."/>
            <person name="Reyes-Prieto A."/>
            <person name="Armbrust E.V."/>
            <person name="Aves S.J."/>
            <person name="Beiko R.G."/>
            <person name="Coutinho P."/>
            <person name="Dacks J.B."/>
            <person name="Durnford D.G."/>
            <person name="Fast N.M."/>
            <person name="Green B.R."/>
            <person name="Grisdale C.J."/>
            <person name="Hempel F."/>
            <person name="Henrissat B."/>
            <person name="Hoppner M.P."/>
            <person name="Ishida K."/>
            <person name="Kim E."/>
            <person name="Koreny L."/>
            <person name="Kroth P.G."/>
            <person name="Liu Y."/>
            <person name="Malik S.B."/>
            <person name="Maier U.G."/>
            <person name="McRose D."/>
            <person name="Mock T."/>
            <person name="Neilson J.A."/>
            <person name="Onodera N.T."/>
            <person name="Poole A.M."/>
            <person name="Pritham E.J."/>
            <person name="Richards T.A."/>
            <person name="Rocap G."/>
            <person name="Roy S.W."/>
            <person name="Sarai C."/>
            <person name="Schaack S."/>
            <person name="Shirato S."/>
            <person name="Slamovits C.H."/>
            <person name="Spencer D.F."/>
            <person name="Suzuki S."/>
            <person name="Worden A.Z."/>
            <person name="Zauner S."/>
            <person name="Barry K."/>
            <person name="Bell C."/>
            <person name="Bharti A.K."/>
            <person name="Crow J.A."/>
            <person name="Grimwood J."/>
            <person name="Kramer R."/>
            <person name="Lindquist E."/>
            <person name="Lucas S."/>
            <person name="Salamov A."/>
            <person name="McFadden G.I."/>
            <person name="Lane C.E."/>
            <person name="Keeling P.J."/>
            <person name="Gray M.W."/>
            <person name="Grigoriev I.V."/>
            <person name="Archibald J.M."/>
        </authorList>
    </citation>
    <scope>NUCLEOTIDE SEQUENCE</scope>
    <source>
        <strain evidence="1 3">CCMP2712</strain>
    </source>
</reference>
<organism evidence="1">
    <name type="scientific">Guillardia theta (strain CCMP2712)</name>
    <name type="common">Cryptophyte</name>
    <dbReference type="NCBI Taxonomy" id="905079"/>
    <lineage>
        <taxon>Eukaryota</taxon>
        <taxon>Cryptophyceae</taxon>
        <taxon>Pyrenomonadales</taxon>
        <taxon>Geminigeraceae</taxon>
        <taxon>Guillardia</taxon>
    </lineage>
</organism>
<dbReference type="KEGG" id="gtt:GUITHDRAFT_150644"/>
<proteinExistence type="predicted"/>
<evidence type="ECO:0000313" key="2">
    <source>
        <dbReference type="EnsemblProtists" id="EKX52744"/>
    </source>
</evidence>